<proteinExistence type="predicted"/>
<evidence type="ECO:0000313" key="2">
    <source>
        <dbReference type="EMBL" id="ACZ40463.1"/>
    </source>
</evidence>
<feature type="region of interest" description="Disordered" evidence="1">
    <location>
        <begin position="112"/>
        <end position="143"/>
    </location>
</feature>
<feature type="compositionally biased region" description="Low complexity" evidence="1">
    <location>
        <begin position="186"/>
        <end position="200"/>
    </location>
</feature>
<sequence>MIPSRSVAIDVDVNDFHRFVEREVPNQTPLSRTAARQSLPRAQGRYRRVDLAVGRDGEAHDRAAVQAACLVSSRRKPHPSREVCRPMHSFERLAVREEDELSAGWRQRRWRCGDSRRASRDEQPPGPMQQRPPCGPGDDPVALGGWLARLEAAPLPRRASERATSINHQASLRQTLRKPVAPILQRSRSSSRGTTSVSDRMTASHVGDRARPPGPTACRLLAYGPVHGRISCGKFSD</sequence>
<organism evidence="2 3">
    <name type="scientific">Sphaerobacter thermophilus (strain ATCC 49802 / DSM 20745 / KCCM 41009 / NCIMB 13125 / S 6022)</name>
    <dbReference type="NCBI Taxonomy" id="479434"/>
    <lineage>
        <taxon>Bacteria</taxon>
        <taxon>Pseudomonadati</taxon>
        <taxon>Thermomicrobiota</taxon>
        <taxon>Thermomicrobia</taxon>
        <taxon>Sphaerobacterales</taxon>
        <taxon>Sphaerobacterineae</taxon>
        <taxon>Sphaerobacteraceae</taxon>
        <taxon>Sphaerobacter</taxon>
    </lineage>
</organism>
<evidence type="ECO:0000256" key="1">
    <source>
        <dbReference type="SAM" id="MobiDB-lite"/>
    </source>
</evidence>
<dbReference type="Proteomes" id="UP000002027">
    <property type="component" value="Chromosome 2"/>
</dbReference>
<reference evidence="3" key="1">
    <citation type="submission" date="2009-11" db="EMBL/GenBank/DDBJ databases">
        <title>The complete chromosome 2 of Sphaerobacter thermophilus DSM 20745.</title>
        <authorList>
            <person name="Lucas S."/>
            <person name="Copeland A."/>
            <person name="Lapidus A."/>
            <person name="Glavina del Rio T."/>
            <person name="Dalin E."/>
            <person name="Tice H."/>
            <person name="Bruce D."/>
            <person name="Goodwin L."/>
            <person name="Pitluck S."/>
            <person name="Kyrpides N."/>
            <person name="Mavromatis K."/>
            <person name="Ivanova N."/>
            <person name="Mikhailova N."/>
            <person name="LaButti K.M."/>
            <person name="Clum A."/>
            <person name="Sun H.I."/>
            <person name="Brettin T."/>
            <person name="Detter J.C."/>
            <person name="Han C."/>
            <person name="Larimer F."/>
            <person name="Land M."/>
            <person name="Hauser L."/>
            <person name="Markowitz V."/>
            <person name="Cheng J.F."/>
            <person name="Hugenholtz P."/>
            <person name="Woyke T."/>
            <person name="Wu D."/>
            <person name="Steenblock K."/>
            <person name="Schneider S."/>
            <person name="Pukall R."/>
            <person name="Goeker M."/>
            <person name="Klenk H.P."/>
            <person name="Eisen J.A."/>
        </authorList>
    </citation>
    <scope>NUCLEOTIDE SEQUENCE [LARGE SCALE GENOMIC DNA]</scope>
    <source>
        <strain evidence="3">ATCC 49802 / DSM 20745 / S 6022</strain>
    </source>
</reference>
<feature type="region of interest" description="Disordered" evidence="1">
    <location>
        <begin position="156"/>
        <end position="212"/>
    </location>
</feature>
<gene>
    <name evidence="2" type="ordered locus">Sthe_3062</name>
</gene>
<dbReference type="KEGG" id="sti:Sthe_3062"/>
<feature type="compositionally biased region" description="Polar residues" evidence="1">
    <location>
        <begin position="162"/>
        <end position="174"/>
    </location>
</feature>
<dbReference type="AlphaFoldDB" id="D1C9H0"/>
<dbReference type="InParanoid" id="D1C9H0"/>
<dbReference type="EMBL" id="CP001824">
    <property type="protein sequence ID" value="ACZ40463.1"/>
    <property type="molecule type" value="Genomic_DNA"/>
</dbReference>
<feature type="compositionally biased region" description="Basic and acidic residues" evidence="1">
    <location>
        <begin position="112"/>
        <end position="123"/>
    </location>
</feature>
<reference evidence="2 3" key="2">
    <citation type="journal article" date="2010" name="Stand. Genomic Sci.">
        <title>Complete genome sequence of Desulfohalobium retbaense type strain (HR(100)).</title>
        <authorList>
            <person name="Spring S."/>
            <person name="Nolan M."/>
            <person name="Lapidus A."/>
            <person name="Glavina Del Rio T."/>
            <person name="Copeland A."/>
            <person name="Tice H."/>
            <person name="Cheng J.F."/>
            <person name="Lucas S."/>
            <person name="Land M."/>
            <person name="Chen F."/>
            <person name="Bruce D."/>
            <person name="Goodwin L."/>
            <person name="Pitluck S."/>
            <person name="Ivanova N."/>
            <person name="Mavromatis K."/>
            <person name="Mikhailova N."/>
            <person name="Pati A."/>
            <person name="Chen A."/>
            <person name="Palaniappan K."/>
            <person name="Hauser L."/>
            <person name="Chang Y.J."/>
            <person name="Jeffries C.D."/>
            <person name="Munk C."/>
            <person name="Kiss H."/>
            <person name="Chain P."/>
            <person name="Han C."/>
            <person name="Brettin T."/>
            <person name="Detter J.C."/>
            <person name="Schuler E."/>
            <person name="Goker M."/>
            <person name="Rohde M."/>
            <person name="Bristow J."/>
            <person name="Eisen J.A."/>
            <person name="Markowitz V."/>
            <person name="Hugenholtz P."/>
            <person name="Kyrpides N.C."/>
            <person name="Klenk H.P."/>
        </authorList>
    </citation>
    <scope>NUCLEOTIDE SEQUENCE [LARGE SCALE GENOMIC DNA]</scope>
    <source>
        <strain evidence="3">ATCC 49802 / DSM 20745 / S 6022</strain>
    </source>
</reference>
<dbReference type="HOGENOM" id="CLU_1170067_0_0_0"/>
<protein>
    <submittedName>
        <fullName evidence="2">Uncharacterized protein</fullName>
    </submittedName>
</protein>
<dbReference type="STRING" id="479434.Sthe_3062"/>
<name>D1C9H0_SPHTD</name>
<keyword evidence="3" id="KW-1185">Reference proteome</keyword>
<evidence type="ECO:0000313" key="3">
    <source>
        <dbReference type="Proteomes" id="UP000002027"/>
    </source>
</evidence>
<accession>D1C9H0</accession>